<evidence type="ECO:0000256" key="1">
    <source>
        <dbReference type="SAM" id="MobiDB-lite"/>
    </source>
</evidence>
<proteinExistence type="predicted"/>
<keyword evidence="3" id="KW-1185">Reference proteome</keyword>
<name>A0AAV7PH49_PLEWA</name>
<comment type="caution">
    <text evidence="2">The sequence shown here is derived from an EMBL/GenBank/DDBJ whole genome shotgun (WGS) entry which is preliminary data.</text>
</comment>
<organism evidence="2 3">
    <name type="scientific">Pleurodeles waltl</name>
    <name type="common">Iberian ribbed newt</name>
    <dbReference type="NCBI Taxonomy" id="8319"/>
    <lineage>
        <taxon>Eukaryota</taxon>
        <taxon>Metazoa</taxon>
        <taxon>Chordata</taxon>
        <taxon>Craniata</taxon>
        <taxon>Vertebrata</taxon>
        <taxon>Euteleostomi</taxon>
        <taxon>Amphibia</taxon>
        <taxon>Batrachia</taxon>
        <taxon>Caudata</taxon>
        <taxon>Salamandroidea</taxon>
        <taxon>Salamandridae</taxon>
        <taxon>Pleurodelinae</taxon>
        <taxon>Pleurodeles</taxon>
    </lineage>
</organism>
<reference evidence="2" key="1">
    <citation type="journal article" date="2022" name="bioRxiv">
        <title>Sequencing and chromosome-scale assembly of the giantPleurodeles waltlgenome.</title>
        <authorList>
            <person name="Brown T."/>
            <person name="Elewa A."/>
            <person name="Iarovenko S."/>
            <person name="Subramanian E."/>
            <person name="Araus A.J."/>
            <person name="Petzold A."/>
            <person name="Susuki M."/>
            <person name="Suzuki K.-i.T."/>
            <person name="Hayashi T."/>
            <person name="Toyoda A."/>
            <person name="Oliveira C."/>
            <person name="Osipova E."/>
            <person name="Leigh N.D."/>
            <person name="Simon A."/>
            <person name="Yun M.H."/>
        </authorList>
    </citation>
    <scope>NUCLEOTIDE SEQUENCE</scope>
    <source>
        <strain evidence="2">20211129_DDA</strain>
        <tissue evidence="2">Liver</tissue>
    </source>
</reference>
<gene>
    <name evidence="2" type="ORF">NDU88_003521</name>
</gene>
<dbReference type="Proteomes" id="UP001066276">
    <property type="component" value="Chromosome 7"/>
</dbReference>
<dbReference type="AlphaFoldDB" id="A0AAV7PH49"/>
<dbReference type="EMBL" id="JANPWB010000011">
    <property type="protein sequence ID" value="KAJ1125083.1"/>
    <property type="molecule type" value="Genomic_DNA"/>
</dbReference>
<protein>
    <submittedName>
        <fullName evidence="2">Uncharacterized protein</fullName>
    </submittedName>
</protein>
<evidence type="ECO:0000313" key="2">
    <source>
        <dbReference type="EMBL" id="KAJ1125083.1"/>
    </source>
</evidence>
<sequence length="135" mass="15426">MWQVRTCCVVPCSSRAVRRGVQRAWDQVETETEAAEGTRPPEDSNARGPKLTVVSETAGTKLFKRLNILAWGDLYEDAWFRERDTLPDDMLQSPLDIFLYIRINRSIRDITLAFPLEPPAVNTFYALLLANPRNT</sequence>
<evidence type="ECO:0000313" key="3">
    <source>
        <dbReference type="Proteomes" id="UP001066276"/>
    </source>
</evidence>
<feature type="region of interest" description="Disordered" evidence="1">
    <location>
        <begin position="28"/>
        <end position="49"/>
    </location>
</feature>
<accession>A0AAV7PH49</accession>